<keyword evidence="1" id="KW-0472">Membrane</keyword>
<dbReference type="AlphaFoldDB" id="A0A0D2QXK7"/>
<feature type="transmembrane region" description="Helical" evidence="1">
    <location>
        <begin position="49"/>
        <end position="68"/>
    </location>
</feature>
<feature type="transmembrane region" description="Helical" evidence="1">
    <location>
        <begin position="15"/>
        <end position="37"/>
    </location>
</feature>
<proteinExistence type="predicted"/>
<evidence type="ECO:0000256" key="1">
    <source>
        <dbReference type="SAM" id="Phobius"/>
    </source>
</evidence>
<gene>
    <name evidence="2" type="ORF">B456_009G428100</name>
</gene>
<protein>
    <submittedName>
        <fullName evidence="2">Uncharacterized protein</fullName>
    </submittedName>
</protein>
<dbReference type="EMBL" id="CM001748">
    <property type="protein sequence ID" value="KJB62657.1"/>
    <property type="molecule type" value="Genomic_DNA"/>
</dbReference>
<accession>A0A0D2QXK7</accession>
<keyword evidence="1" id="KW-0812">Transmembrane</keyword>
<sequence>MSLIPHSLSFSQFLFPVYLLLKFYFLTSFLLFLFSLLRTLPIFLSSLENLGVLFFFHYFDLSFVAALLRYRHLVSVWCYHYCCAIFMLGIVYSFISLLFVMNRSFM</sequence>
<keyword evidence="1" id="KW-1133">Transmembrane helix</keyword>
<name>A0A0D2QXK7_GOSRA</name>
<feature type="transmembrane region" description="Helical" evidence="1">
    <location>
        <begin position="74"/>
        <end position="100"/>
    </location>
</feature>
<evidence type="ECO:0000313" key="3">
    <source>
        <dbReference type="Proteomes" id="UP000032304"/>
    </source>
</evidence>
<evidence type="ECO:0000313" key="2">
    <source>
        <dbReference type="EMBL" id="KJB62657.1"/>
    </source>
</evidence>
<dbReference type="Proteomes" id="UP000032304">
    <property type="component" value="Chromosome 9"/>
</dbReference>
<dbReference type="Gramene" id="KJB62657">
    <property type="protein sequence ID" value="KJB62657"/>
    <property type="gene ID" value="B456_009G428100"/>
</dbReference>
<organism evidence="2 3">
    <name type="scientific">Gossypium raimondii</name>
    <name type="common">Peruvian cotton</name>
    <name type="synonym">Gossypium klotzschianum subsp. raimondii</name>
    <dbReference type="NCBI Taxonomy" id="29730"/>
    <lineage>
        <taxon>Eukaryota</taxon>
        <taxon>Viridiplantae</taxon>
        <taxon>Streptophyta</taxon>
        <taxon>Embryophyta</taxon>
        <taxon>Tracheophyta</taxon>
        <taxon>Spermatophyta</taxon>
        <taxon>Magnoliopsida</taxon>
        <taxon>eudicotyledons</taxon>
        <taxon>Gunneridae</taxon>
        <taxon>Pentapetalae</taxon>
        <taxon>rosids</taxon>
        <taxon>malvids</taxon>
        <taxon>Malvales</taxon>
        <taxon>Malvaceae</taxon>
        <taxon>Malvoideae</taxon>
        <taxon>Gossypium</taxon>
    </lineage>
</organism>
<keyword evidence="3" id="KW-1185">Reference proteome</keyword>
<reference evidence="2 3" key="1">
    <citation type="journal article" date="2012" name="Nature">
        <title>Repeated polyploidization of Gossypium genomes and the evolution of spinnable cotton fibres.</title>
        <authorList>
            <person name="Paterson A.H."/>
            <person name="Wendel J.F."/>
            <person name="Gundlach H."/>
            <person name="Guo H."/>
            <person name="Jenkins J."/>
            <person name="Jin D."/>
            <person name="Llewellyn D."/>
            <person name="Showmaker K.C."/>
            <person name="Shu S."/>
            <person name="Udall J."/>
            <person name="Yoo M.J."/>
            <person name="Byers R."/>
            <person name="Chen W."/>
            <person name="Doron-Faigenboim A."/>
            <person name="Duke M.V."/>
            <person name="Gong L."/>
            <person name="Grimwood J."/>
            <person name="Grover C."/>
            <person name="Grupp K."/>
            <person name="Hu G."/>
            <person name="Lee T.H."/>
            <person name="Li J."/>
            <person name="Lin L."/>
            <person name="Liu T."/>
            <person name="Marler B.S."/>
            <person name="Page J.T."/>
            <person name="Roberts A.W."/>
            <person name="Romanel E."/>
            <person name="Sanders W.S."/>
            <person name="Szadkowski E."/>
            <person name="Tan X."/>
            <person name="Tang H."/>
            <person name="Xu C."/>
            <person name="Wang J."/>
            <person name="Wang Z."/>
            <person name="Zhang D."/>
            <person name="Zhang L."/>
            <person name="Ashrafi H."/>
            <person name="Bedon F."/>
            <person name="Bowers J.E."/>
            <person name="Brubaker C.L."/>
            <person name="Chee P.W."/>
            <person name="Das S."/>
            <person name="Gingle A.R."/>
            <person name="Haigler C.H."/>
            <person name="Harker D."/>
            <person name="Hoffmann L.V."/>
            <person name="Hovav R."/>
            <person name="Jones D.C."/>
            <person name="Lemke C."/>
            <person name="Mansoor S."/>
            <person name="ur Rahman M."/>
            <person name="Rainville L.N."/>
            <person name="Rambani A."/>
            <person name="Reddy U.K."/>
            <person name="Rong J.K."/>
            <person name="Saranga Y."/>
            <person name="Scheffler B.E."/>
            <person name="Scheffler J.A."/>
            <person name="Stelly D.M."/>
            <person name="Triplett B.A."/>
            <person name="Van Deynze A."/>
            <person name="Vaslin M.F."/>
            <person name="Waghmare V.N."/>
            <person name="Walford S.A."/>
            <person name="Wright R.J."/>
            <person name="Zaki E.A."/>
            <person name="Zhang T."/>
            <person name="Dennis E.S."/>
            <person name="Mayer K.F."/>
            <person name="Peterson D.G."/>
            <person name="Rokhsar D.S."/>
            <person name="Wang X."/>
            <person name="Schmutz J."/>
        </authorList>
    </citation>
    <scope>NUCLEOTIDE SEQUENCE [LARGE SCALE GENOMIC DNA]</scope>
</reference>